<proteinExistence type="predicted"/>
<comment type="caution">
    <text evidence="1">The sequence shown here is derived from an EMBL/GenBank/DDBJ whole genome shotgun (WGS) entry which is preliminary data.</text>
</comment>
<name>A0A8T4H3L1_9EURY</name>
<sequence>MGLDALPESWTVWNEQPGGRVILAYRPDVFDADEFPAPCLPTIYVTNGSRANRPGAGQYQTEEWHATLFAEPEVELTNETRESREAAVDAAVTVAERFAAGEIDYRGAYQEPREAYLDELDARTGREA</sequence>
<dbReference type="OrthoDB" id="202378at2157"/>
<organism evidence="1 2">
    <name type="scientific">Halolamina salifodinae</name>
    <dbReference type="NCBI Taxonomy" id="1202767"/>
    <lineage>
        <taxon>Archaea</taxon>
        <taxon>Methanobacteriati</taxon>
        <taxon>Methanobacteriota</taxon>
        <taxon>Stenosarchaea group</taxon>
        <taxon>Halobacteria</taxon>
        <taxon>Halobacteriales</taxon>
        <taxon>Haloferacaceae</taxon>
    </lineage>
</organism>
<evidence type="ECO:0000313" key="1">
    <source>
        <dbReference type="EMBL" id="MBP1988215.1"/>
    </source>
</evidence>
<protein>
    <submittedName>
        <fullName evidence="1">Uncharacterized protein</fullName>
    </submittedName>
</protein>
<dbReference type="Pfam" id="PF19137">
    <property type="entry name" value="DUF5820"/>
    <property type="match status" value="1"/>
</dbReference>
<evidence type="ECO:0000313" key="2">
    <source>
        <dbReference type="Proteomes" id="UP000823736"/>
    </source>
</evidence>
<dbReference type="Proteomes" id="UP000823736">
    <property type="component" value="Unassembled WGS sequence"/>
</dbReference>
<accession>A0A8T4H3L1</accession>
<dbReference type="AlphaFoldDB" id="A0A8T4H3L1"/>
<keyword evidence="2" id="KW-1185">Reference proteome</keyword>
<dbReference type="RefSeq" id="WP_209492548.1">
    <property type="nucleotide sequence ID" value="NZ_JAGGLC010000006.1"/>
</dbReference>
<gene>
    <name evidence="1" type="ORF">J2753_002727</name>
</gene>
<dbReference type="InterPro" id="IPR043858">
    <property type="entry name" value="DUF5820"/>
</dbReference>
<reference evidence="1" key="1">
    <citation type="submission" date="2021-03" db="EMBL/GenBank/DDBJ databases">
        <title>Genomic Encyclopedia of Type Strains, Phase IV (KMG-IV): sequencing the most valuable type-strain genomes for metagenomic binning, comparative biology and taxonomic classification.</title>
        <authorList>
            <person name="Goeker M."/>
        </authorList>
    </citation>
    <scope>NUCLEOTIDE SEQUENCE</scope>
    <source>
        <strain evidence="1">DSM 26232</strain>
    </source>
</reference>
<dbReference type="EMBL" id="JAGGLC010000006">
    <property type="protein sequence ID" value="MBP1988215.1"/>
    <property type="molecule type" value="Genomic_DNA"/>
</dbReference>